<dbReference type="InterPro" id="IPR050509">
    <property type="entry name" value="CoA-transferase_III"/>
</dbReference>
<evidence type="ECO:0000313" key="1">
    <source>
        <dbReference type="EMBL" id="EEI86961.1"/>
    </source>
</evidence>
<dbReference type="InterPro" id="IPR003673">
    <property type="entry name" value="CoA-Trfase_fam_III"/>
</dbReference>
<dbReference type="GO" id="GO:0008111">
    <property type="term" value="F:alpha-methylacyl-CoA racemase activity"/>
    <property type="evidence" value="ECO:0007669"/>
    <property type="project" value="UniProtKB-EC"/>
</dbReference>
<keyword evidence="2" id="KW-1185">Reference proteome</keyword>
<dbReference type="Proteomes" id="UP000005984">
    <property type="component" value="Unassembled WGS sequence"/>
</dbReference>
<name>C2BDU6_9FIRM</name>
<sequence length="351" mass="39102">MNLLNNLKILDFTTLLPGPYATWMLAEMGAVVLKISAPGRKDLVLDSEPLAKNGLSANRAWLNNKKKEIFLNLKEEASQKEIIRLIKEEGYNCIIEQFRPGVMAKFGLAYEDIKKVQSDILYLSLTGYGQNGPYKDRAGHDINFLALSGIMGHSGRKDGGPVLYGMQVADMAAAQNAIIGILAALNKRNATGNGSYIDVSILDSVIAYNTMTGAGLMMTGMNPGREENSLNGGSLYDFYQTKDDKYLSFGALEPKFFEKFCKLIGKEEWIVAGCLCPDYKEKKEILREIFKEKTRDEWVNIFDGADCCIEPVLDLKEALLTSKNTKLRKTIETINIDGEDICVYTNPIKFK</sequence>
<gene>
    <name evidence="1" type="primary">amaCR</name>
    <name evidence="1" type="ORF">HMPREF0072_0516</name>
</gene>
<keyword evidence="1" id="KW-0808">Transferase</keyword>
<dbReference type="GO" id="GO:0016740">
    <property type="term" value="F:transferase activity"/>
    <property type="evidence" value="ECO:0007669"/>
    <property type="project" value="UniProtKB-KW"/>
</dbReference>
<comment type="caution">
    <text evidence="1">The sequence shown here is derived from an EMBL/GenBank/DDBJ whole genome shotgun (WGS) entry which is preliminary data.</text>
</comment>
<dbReference type="AlphaFoldDB" id="C2BDU6"/>
<dbReference type="InterPro" id="IPR044855">
    <property type="entry name" value="CoA-Trfase_III_dom3_sf"/>
</dbReference>
<reference evidence="1 2" key="1">
    <citation type="submission" date="2008-10" db="EMBL/GenBank/DDBJ databases">
        <authorList>
            <person name="Qin X."/>
            <person name="Bachman B."/>
            <person name="Battles P."/>
            <person name="Bell A."/>
            <person name="Bess C."/>
            <person name="Bickham C."/>
            <person name="Chaboub L."/>
            <person name="Chen D."/>
            <person name="Coyle M."/>
            <person name="Deiros D.R."/>
            <person name="Dinh H."/>
            <person name="Forbes L."/>
            <person name="Fowler G."/>
            <person name="Francisco L."/>
            <person name="Fu Q."/>
            <person name="Gubbala S."/>
            <person name="Hale W."/>
            <person name="Han Y."/>
            <person name="Hemphill L."/>
            <person name="Highlander S.K."/>
            <person name="Hirani K."/>
            <person name="Hogues M."/>
            <person name="Jackson L."/>
            <person name="Jakkamsetti A."/>
            <person name="Javaid M."/>
            <person name="Jiang H."/>
            <person name="Korchina V."/>
            <person name="Kovar C."/>
            <person name="Lara F."/>
            <person name="Lee S."/>
            <person name="Mata R."/>
            <person name="Mathew T."/>
            <person name="Moen C."/>
            <person name="Morales K."/>
            <person name="Munidasa M."/>
            <person name="Nazareth L."/>
            <person name="Ngo R."/>
            <person name="Nguyen L."/>
            <person name="Okwuonu G."/>
            <person name="Ongeri F."/>
            <person name="Patil S."/>
            <person name="Petrosino J."/>
            <person name="Pham C."/>
            <person name="Pham P."/>
            <person name="Pu L.-L."/>
            <person name="Puazo M."/>
            <person name="Raj R."/>
            <person name="Reid J."/>
            <person name="Rouhana J."/>
            <person name="Saada N."/>
            <person name="Shang Y."/>
            <person name="Simmons D."/>
            <person name="Thornton R."/>
            <person name="Warren J."/>
            <person name="Weissenberger G."/>
            <person name="Zhang J."/>
            <person name="Zhang L."/>
            <person name="Zhou C."/>
            <person name="Zhu D."/>
            <person name="Muzny D."/>
            <person name="Worley K."/>
            <person name="Gibbs R."/>
        </authorList>
    </citation>
    <scope>NUCLEOTIDE SEQUENCE [LARGE SCALE GENOMIC DNA]</scope>
    <source>
        <strain evidence="1 2">ATCC 51172</strain>
    </source>
</reference>
<dbReference type="Pfam" id="PF02515">
    <property type="entry name" value="CoA_transf_3"/>
    <property type="match status" value="1"/>
</dbReference>
<dbReference type="RefSeq" id="WP_004827690.1">
    <property type="nucleotide sequence ID" value="NZ_GG666045.1"/>
</dbReference>
<dbReference type="SUPFAM" id="SSF89796">
    <property type="entry name" value="CoA-transferase family III (CaiB/BaiF)"/>
    <property type="match status" value="1"/>
</dbReference>
<dbReference type="eggNOG" id="COG1804">
    <property type="taxonomic scope" value="Bacteria"/>
</dbReference>
<dbReference type="STRING" id="525254.HMPREF0072_0516"/>
<dbReference type="PANTHER" id="PTHR48228">
    <property type="entry name" value="SUCCINYL-COA--D-CITRAMALATE COA-TRANSFERASE"/>
    <property type="match status" value="1"/>
</dbReference>
<dbReference type="PANTHER" id="PTHR48228:SF5">
    <property type="entry name" value="ALPHA-METHYLACYL-COA RACEMASE"/>
    <property type="match status" value="1"/>
</dbReference>
<dbReference type="EC" id="5.1.99.4" evidence="1"/>
<evidence type="ECO:0000313" key="2">
    <source>
        <dbReference type="Proteomes" id="UP000005984"/>
    </source>
</evidence>
<keyword evidence="1" id="KW-0413">Isomerase</keyword>
<dbReference type="Gene3D" id="3.40.50.10540">
    <property type="entry name" value="Crotonobetainyl-coa:carnitine coa-transferase, domain 1"/>
    <property type="match status" value="1"/>
</dbReference>
<dbReference type="HOGENOM" id="CLU_033975_5_1_9"/>
<dbReference type="EMBL" id="ABYO01000018">
    <property type="protein sequence ID" value="EEI86961.1"/>
    <property type="molecule type" value="Genomic_DNA"/>
</dbReference>
<protein>
    <submittedName>
        <fullName evidence="1">CoA-transferase family III protein</fullName>
        <ecNumber evidence="1">5.1.99.4</ecNumber>
    </submittedName>
</protein>
<proteinExistence type="predicted"/>
<accession>C2BDU6</accession>
<organism evidence="1 2">
    <name type="scientific">Anaerococcus lactolyticus ATCC 51172</name>
    <dbReference type="NCBI Taxonomy" id="525254"/>
    <lineage>
        <taxon>Bacteria</taxon>
        <taxon>Bacillati</taxon>
        <taxon>Bacillota</taxon>
        <taxon>Tissierellia</taxon>
        <taxon>Tissierellales</taxon>
        <taxon>Peptoniphilaceae</taxon>
        <taxon>Anaerococcus</taxon>
    </lineage>
</organism>
<dbReference type="Gene3D" id="3.30.1540.10">
    <property type="entry name" value="formyl-coa transferase, domain 3"/>
    <property type="match status" value="1"/>
</dbReference>
<dbReference type="InterPro" id="IPR023606">
    <property type="entry name" value="CoA-Trfase_III_dom_1_sf"/>
</dbReference>